<keyword evidence="5 7" id="KW-0129">CBS domain</keyword>
<dbReference type="InterPro" id="IPR002550">
    <property type="entry name" value="CNNM"/>
</dbReference>
<dbReference type="SMART" id="SM00116">
    <property type="entry name" value="CBS"/>
    <property type="match status" value="2"/>
</dbReference>
<accession>I0IQH2</accession>
<protein>
    <recommendedName>
        <fullName evidence="14">Hemolysin</fullName>
    </recommendedName>
</protein>
<keyword evidence="13" id="KW-1185">Reference proteome</keyword>
<dbReference type="EMBL" id="AP012342">
    <property type="protein sequence ID" value="BAM07521.1"/>
    <property type="molecule type" value="Genomic_DNA"/>
</dbReference>
<evidence type="ECO:0000256" key="3">
    <source>
        <dbReference type="ARBA" id="ARBA00022737"/>
    </source>
</evidence>
<reference evidence="13" key="2">
    <citation type="submission" date="2012-03" db="EMBL/GenBank/DDBJ databases">
        <title>The complete genome sequence of the pioneer microbe on fresh volcanic deposit, Leptospirillum ferrooxidans strain C2-3.</title>
        <authorList>
            <person name="Fujimura R."/>
            <person name="Sato Y."/>
            <person name="Nishizawa T."/>
            <person name="Nanba K."/>
            <person name="Oshima K."/>
            <person name="Hattori M."/>
            <person name="Kamijo T."/>
            <person name="Ohta H."/>
        </authorList>
    </citation>
    <scope>NUCLEOTIDE SEQUENCE [LARGE SCALE GENOMIC DNA]</scope>
    <source>
        <strain evidence="13">C2-3</strain>
    </source>
</reference>
<dbReference type="PROSITE" id="PS51371">
    <property type="entry name" value="CBS"/>
    <property type="match status" value="2"/>
</dbReference>
<dbReference type="PROSITE" id="PS51846">
    <property type="entry name" value="CNNM"/>
    <property type="match status" value="1"/>
</dbReference>
<dbReference type="Gene3D" id="3.30.465.10">
    <property type="match status" value="1"/>
</dbReference>
<dbReference type="GO" id="GO:0050660">
    <property type="term" value="F:flavin adenine dinucleotide binding"/>
    <property type="evidence" value="ECO:0007669"/>
    <property type="project" value="InterPro"/>
</dbReference>
<name>I0IQH2_LEPFC</name>
<dbReference type="InterPro" id="IPR005170">
    <property type="entry name" value="Transptr-assoc_dom"/>
</dbReference>
<evidence type="ECO:0000256" key="6">
    <source>
        <dbReference type="ARBA" id="ARBA00023136"/>
    </source>
</evidence>
<keyword evidence="4 8" id="KW-1133">Transmembrane helix</keyword>
<keyword evidence="6 8" id="KW-0472">Membrane</keyword>
<feature type="domain" description="CNNM transmembrane" evidence="11">
    <location>
        <begin position="1"/>
        <end position="204"/>
    </location>
</feature>
<evidence type="ECO:0000256" key="5">
    <source>
        <dbReference type="ARBA" id="ARBA00023122"/>
    </source>
</evidence>
<dbReference type="Pfam" id="PF03471">
    <property type="entry name" value="CorC_HlyC"/>
    <property type="match status" value="1"/>
</dbReference>
<dbReference type="Proteomes" id="UP000007382">
    <property type="component" value="Chromosome"/>
</dbReference>
<feature type="transmembrane region" description="Helical" evidence="9">
    <location>
        <begin position="146"/>
        <end position="168"/>
    </location>
</feature>
<dbReference type="RefSeq" id="WP_014450005.1">
    <property type="nucleotide sequence ID" value="NC_017094.1"/>
</dbReference>
<gene>
    <name evidence="12" type="ordered locus">LFE_1843</name>
</gene>
<feature type="domain" description="CBS" evidence="10">
    <location>
        <begin position="287"/>
        <end position="344"/>
    </location>
</feature>
<feature type="transmembrane region" description="Helical" evidence="9">
    <location>
        <begin position="6"/>
        <end position="26"/>
    </location>
</feature>
<evidence type="ECO:0000259" key="10">
    <source>
        <dbReference type="PROSITE" id="PS51371"/>
    </source>
</evidence>
<dbReference type="InterPro" id="IPR016169">
    <property type="entry name" value="FAD-bd_PCMH_sub2"/>
</dbReference>
<evidence type="ECO:0000256" key="1">
    <source>
        <dbReference type="ARBA" id="ARBA00004141"/>
    </source>
</evidence>
<dbReference type="KEGG" id="lfc:LFE_1843"/>
<dbReference type="Gene3D" id="3.10.580.10">
    <property type="entry name" value="CBS-domain"/>
    <property type="match status" value="1"/>
</dbReference>
<dbReference type="InterPro" id="IPR044751">
    <property type="entry name" value="Ion_transp-like_CBS"/>
</dbReference>
<feature type="transmembrane region" description="Helical" evidence="9">
    <location>
        <begin position="102"/>
        <end position="125"/>
    </location>
</feature>
<dbReference type="InterPro" id="IPR000644">
    <property type="entry name" value="CBS_dom"/>
</dbReference>
<sequence>MVPLWLDATAIALLILINAILAAAEISTISLRLSRAHQIAQAGTPEAQALLKLRRDPERFVATVQVLMTLITSLASALTGTVTYEILKPLLITSPMVERFHFLLPLSVSGIILLQVYGMLVLGEIAPKTLAIQQNEKIALSLSRPILFLSEFLRVPVLLVTTTSQWILRSFGIKPGSSVYPISPEELDLLLKEGTEQGVINRTEQDLIQSVFKFTDISVREVMIPRVKMITIDARMGMEEAIHFLADHRFSRYPVIREGSPDVIGILYYKDILEQLARKNPTRIETLIHAPYFIPETMKVAHTLKEMQKRRTQMALVLNEYGSLEGLVTMEDLLEELVGEIEDESDDIQKPVERLKDGSYLVDGSLSVRDLREDFGLAIPEGDEYETLAGFVLSQLQTIPRGGEFFYLPKLKITIVDMDKHRVSRVKIEPVPETLPETVPAKEQPDTQRKQ</sequence>
<dbReference type="InterPro" id="IPR046342">
    <property type="entry name" value="CBS_dom_sf"/>
</dbReference>
<evidence type="ECO:0000259" key="11">
    <source>
        <dbReference type="PROSITE" id="PS51846"/>
    </source>
</evidence>
<evidence type="ECO:0000256" key="7">
    <source>
        <dbReference type="PROSITE-ProRule" id="PRU00703"/>
    </source>
</evidence>
<dbReference type="Pfam" id="PF00571">
    <property type="entry name" value="CBS"/>
    <property type="match status" value="2"/>
</dbReference>
<proteinExistence type="predicted"/>
<dbReference type="GO" id="GO:0005886">
    <property type="term" value="C:plasma membrane"/>
    <property type="evidence" value="ECO:0007669"/>
    <property type="project" value="TreeGrafter"/>
</dbReference>
<evidence type="ECO:0000256" key="2">
    <source>
        <dbReference type="ARBA" id="ARBA00022692"/>
    </source>
</evidence>
<reference evidence="12 13" key="1">
    <citation type="journal article" date="2012" name="J. Bacteriol.">
        <title>Complete Genome Sequence of Leptospirillum ferrooxidans Strain C2-3, Isolated from a Fresh Volcanic Ash Deposit on the Island of Miyake, Japan.</title>
        <authorList>
            <person name="Fujimura R."/>
            <person name="Sato Y."/>
            <person name="Nishizawa T."/>
            <person name="Oshima K."/>
            <person name="Kim S.-W."/>
            <person name="Hattori M."/>
            <person name="Kamijo T."/>
            <person name="Ohta H."/>
        </authorList>
    </citation>
    <scope>NUCLEOTIDE SEQUENCE [LARGE SCALE GENOMIC DNA]</scope>
    <source>
        <strain evidence="12 13">C2-3</strain>
    </source>
</reference>
<dbReference type="SUPFAM" id="SSF56176">
    <property type="entry name" value="FAD-binding/transporter-associated domain-like"/>
    <property type="match status" value="1"/>
</dbReference>
<feature type="domain" description="CBS" evidence="10">
    <location>
        <begin position="223"/>
        <end position="282"/>
    </location>
</feature>
<keyword evidence="3" id="KW-0677">Repeat</keyword>
<feature type="transmembrane region" description="Helical" evidence="9">
    <location>
        <begin position="60"/>
        <end position="82"/>
    </location>
</feature>
<evidence type="ECO:0000313" key="13">
    <source>
        <dbReference type="Proteomes" id="UP000007382"/>
    </source>
</evidence>
<keyword evidence="2 8" id="KW-0812">Transmembrane</keyword>
<evidence type="ECO:0000256" key="8">
    <source>
        <dbReference type="PROSITE-ProRule" id="PRU01193"/>
    </source>
</evidence>
<dbReference type="SUPFAM" id="SSF54631">
    <property type="entry name" value="CBS-domain pair"/>
    <property type="match status" value="1"/>
</dbReference>
<dbReference type="SMART" id="SM01091">
    <property type="entry name" value="CorC_HlyC"/>
    <property type="match status" value="1"/>
</dbReference>
<organism evidence="12 13">
    <name type="scientific">Leptospirillum ferrooxidans (strain C2-3)</name>
    <dbReference type="NCBI Taxonomy" id="1162668"/>
    <lineage>
        <taxon>Bacteria</taxon>
        <taxon>Pseudomonadati</taxon>
        <taxon>Nitrospirota</taxon>
        <taxon>Nitrospiria</taxon>
        <taxon>Nitrospirales</taxon>
        <taxon>Nitrospiraceae</taxon>
        <taxon>Leptospirillum</taxon>
    </lineage>
</organism>
<dbReference type="HOGENOM" id="CLU_015237_4_0_0"/>
<evidence type="ECO:0000256" key="4">
    <source>
        <dbReference type="ARBA" id="ARBA00022989"/>
    </source>
</evidence>
<comment type="subcellular location">
    <subcellularLocation>
        <location evidence="1">Membrane</location>
        <topology evidence="1">Multi-pass membrane protein</topology>
    </subcellularLocation>
</comment>
<dbReference type="PANTHER" id="PTHR22777">
    <property type="entry name" value="HEMOLYSIN-RELATED"/>
    <property type="match status" value="1"/>
</dbReference>
<dbReference type="Pfam" id="PF01595">
    <property type="entry name" value="CNNM"/>
    <property type="match status" value="1"/>
</dbReference>
<dbReference type="AlphaFoldDB" id="I0IQH2"/>
<evidence type="ECO:0000313" key="12">
    <source>
        <dbReference type="EMBL" id="BAM07521.1"/>
    </source>
</evidence>
<dbReference type="OrthoDB" id="9798188at2"/>
<dbReference type="InterPro" id="IPR036318">
    <property type="entry name" value="FAD-bd_PCMH-like_sf"/>
</dbReference>
<dbReference type="STRING" id="1162668.LFE_1843"/>
<dbReference type="eggNOG" id="COG1253">
    <property type="taxonomic scope" value="Bacteria"/>
</dbReference>
<evidence type="ECO:0000256" key="9">
    <source>
        <dbReference type="SAM" id="Phobius"/>
    </source>
</evidence>
<dbReference type="CDD" id="cd04590">
    <property type="entry name" value="CBS_pair_CorC_HlyC_assoc"/>
    <property type="match status" value="1"/>
</dbReference>
<dbReference type="FunFam" id="3.10.580.10:FF:000002">
    <property type="entry name" value="Magnesium/cobalt efflux protein CorC"/>
    <property type="match status" value="1"/>
</dbReference>
<evidence type="ECO:0008006" key="14">
    <source>
        <dbReference type="Google" id="ProtNLM"/>
    </source>
</evidence>
<dbReference type="PATRIC" id="fig|1162668.3.peg.2197"/>
<dbReference type="PANTHER" id="PTHR22777:SF17">
    <property type="entry name" value="UPF0053 PROTEIN SLL0260"/>
    <property type="match status" value="1"/>
</dbReference>